<evidence type="ECO:0000256" key="3">
    <source>
        <dbReference type="ARBA" id="ARBA00015902"/>
    </source>
</evidence>
<gene>
    <name evidence="5" type="primary">NDAI0B06220</name>
    <name evidence="5" type="ordered locus">NDAI_0B06220</name>
</gene>
<dbReference type="KEGG" id="ndi:NDAI_0B06220"/>
<dbReference type="PANTHER" id="PTHR28043:SF1">
    <property type="entry name" value="INCREASED RECOMBINATION CENTERS PROTEIN 6"/>
    <property type="match status" value="1"/>
</dbReference>
<dbReference type="PANTHER" id="PTHR28043">
    <property type="entry name" value="INCREASED RECOMBINATION CENTERS PROTEIN 6"/>
    <property type="match status" value="1"/>
</dbReference>
<dbReference type="STRING" id="1071378.G0W792"/>
<evidence type="ECO:0000256" key="2">
    <source>
        <dbReference type="ARBA" id="ARBA00007973"/>
    </source>
</evidence>
<dbReference type="Gene3D" id="3.40.50.11960">
    <property type="match status" value="1"/>
</dbReference>
<dbReference type="InterPro" id="IPR034627">
    <property type="entry name" value="Irc6"/>
</dbReference>
<proteinExistence type="inferred from homology"/>
<name>G0W792_NAUDC</name>
<dbReference type="EMBL" id="HE580268">
    <property type="protein sequence ID" value="CCD23653.1"/>
    <property type="molecule type" value="Genomic_DNA"/>
</dbReference>
<reference evidence="5 6" key="1">
    <citation type="journal article" date="2011" name="Proc. Natl. Acad. Sci. U.S.A.">
        <title>Evolutionary erosion of yeast sex chromosomes by mating-type switching accidents.</title>
        <authorList>
            <person name="Gordon J.L."/>
            <person name="Armisen D."/>
            <person name="Proux-Wera E."/>
            <person name="Oheigeartaigh S.S."/>
            <person name="Byrne K.P."/>
            <person name="Wolfe K.H."/>
        </authorList>
    </citation>
    <scope>NUCLEOTIDE SEQUENCE [LARGE SCALE GENOMIC DNA]</scope>
    <source>
        <strain evidence="6">ATCC 10597 / BCRC 20456 / CBS 421 / NBRC 0211 / NRRL Y-12639</strain>
    </source>
</reference>
<dbReference type="Proteomes" id="UP000000689">
    <property type="component" value="Chromosome 2"/>
</dbReference>
<dbReference type="OrthoDB" id="10261384at2759"/>
<comment type="function">
    <text evidence="1">Involved in gross chromosomal rearrangements (GCRs) and telomere healing.</text>
</comment>
<comment type="similarity">
    <text evidence="2">Belongs to the IRC6 family.</text>
</comment>
<keyword evidence="6" id="KW-1185">Reference proteome</keyword>
<protein>
    <recommendedName>
        <fullName evidence="3">Increased recombination centers protein 6</fullName>
    </recommendedName>
</protein>
<organism evidence="5 6">
    <name type="scientific">Naumovozyma dairenensis (strain ATCC 10597 / BCRC 20456 / CBS 421 / NBRC 0211 / NRRL Y-12639)</name>
    <name type="common">Saccharomyces dairenensis</name>
    <dbReference type="NCBI Taxonomy" id="1071378"/>
    <lineage>
        <taxon>Eukaryota</taxon>
        <taxon>Fungi</taxon>
        <taxon>Dikarya</taxon>
        <taxon>Ascomycota</taxon>
        <taxon>Saccharomycotina</taxon>
        <taxon>Saccharomycetes</taxon>
        <taxon>Saccharomycetales</taxon>
        <taxon>Saccharomycetaceae</taxon>
        <taxon>Naumovozyma</taxon>
    </lineage>
</organism>
<dbReference type="HOGENOM" id="CLU_079666_0_0_1"/>
<dbReference type="AlphaFoldDB" id="G0W792"/>
<sequence>MSLPRNKIIITFGKNSKLHSSKSQLISEIFGSSNLMLNKYHEDTIDNIIKNVKWKTKYYEVTIDLFIDQYDDLLEWIDEYTSDSMIDLRNVVAGIIVIDDRPMPQQDLMIYKRLNDCVSTTNSFLIFANTSDYVVNDSIDELYQTLMEYELTSVEVVSLNSCLVLSDQRGEETNEFGETVGIKRIRELIDVHNWDSSCNIQRPETGTSFDGLLAAPLPEDPGKDVDLENIIQKLKQAKLHYQTISDKSDADAYAEELSQELARYL</sequence>
<evidence type="ECO:0000313" key="5">
    <source>
        <dbReference type="EMBL" id="CCD23653.1"/>
    </source>
</evidence>
<dbReference type="GO" id="GO:0030674">
    <property type="term" value="F:protein-macromolecule adaptor activity"/>
    <property type="evidence" value="ECO:0007669"/>
    <property type="project" value="TreeGrafter"/>
</dbReference>
<evidence type="ECO:0000256" key="1">
    <source>
        <dbReference type="ARBA" id="ARBA00002976"/>
    </source>
</evidence>
<dbReference type="RefSeq" id="XP_003668896.1">
    <property type="nucleotide sequence ID" value="XM_003668848.1"/>
</dbReference>
<accession>G0W792</accession>
<keyword evidence="4" id="KW-0160">Chromosomal rearrangement</keyword>
<evidence type="ECO:0000256" key="4">
    <source>
        <dbReference type="ARBA" id="ARBA00022447"/>
    </source>
</evidence>
<dbReference type="GO" id="GO:0016192">
    <property type="term" value="P:vesicle-mediated transport"/>
    <property type="evidence" value="ECO:0007669"/>
    <property type="project" value="InterPro"/>
</dbReference>
<dbReference type="eggNOG" id="ENOG502S7AE">
    <property type="taxonomic scope" value="Eukaryota"/>
</dbReference>
<dbReference type="GeneID" id="11497517"/>
<dbReference type="OMA" id="GMESACT"/>
<evidence type="ECO:0000313" key="6">
    <source>
        <dbReference type="Proteomes" id="UP000000689"/>
    </source>
</evidence>